<evidence type="ECO:0000313" key="3">
    <source>
        <dbReference type="Proteomes" id="UP000765509"/>
    </source>
</evidence>
<accession>A0A9Q3JQU8</accession>
<dbReference type="AlphaFoldDB" id="A0A9Q3JQU8"/>
<evidence type="ECO:0000313" key="2">
    <source>
        <dbReference type="EMBL" id="MBW0566444.1"/>
    </source>
</evidence>
<dbReference type="Proteomes" id="UP000765509">
    <property type="component" value="Unassembled WGS sequence"/>
</dbReference>
<feature type="compositionally biased region" description="Low complexity" evidence="1">
    <location>
        <begin position="210"/>
        <end position="226"/>
    </location>
</feature>
<feature type="region of interest" description="Disordered" evidence="1">
    <location>
        <begin position="1"/>
        <end position="155"/>
    </location>
</feature>
<evidence type="ECO:0000256" key="1">
    <source>
        <dbReference type="SAM" id="MobiDB-lite"/>
    </source>
</evidence>
<comment type="caution">
    <text evidence="2">The sequence shown here is derived from an EMBL/GenBank/DDBJ whole genome shotgun (WGS) entry which is preliminary data.</text>
</comment>
<sequence>MYRKRPAGDSRRKQIFNSFYQELPMKRRRRISPDSQGGNGDPIKDFSPKRKNRKVLLTTTKNTTKPPTKHGPKSGRRRRSVIAAKKTLIDSQHVTSEPILPEPPTKNVERKRRATSPLNNDSHRRKKNLTLNIPKPRSVRIRLRGKTPTDNLFSPHDSIWNALSPQPVSSTSSGSYWASSSSSFVPEEQSARFSNDVSVPDSKDYSCLESSSANDSSVLNNDNNSSFETVPLTKKKSTCVTSRNNEFETAKKHHSTSKPEGISTTSNNKAGTQEVGLTMNSFQKSTTPSTDDQNVMTPSARTSVSSNSQEVISNSQQLDVPTQVLHVSTTPKSSSPEDDKIPDSNKVEQAFSMTQIPNTFNVHCSIPPQSSNRLHEHKHITKRKYDDSWEWPGKLSSFGLLNAN</sequence>
<keyword evidence="3" id="KW-1185">Reference proteome</keyword>
<reference evidence="2" key="1">
    <citation type="submission" date="2021-03" db="EMBL/GenBank/DDBJ databases">
        <title>Draft genome sequence of rust myrtle Austropuccinia psidii MF-1, a brazilian biotype.</title>
        <authorList>
            <person name="Quecine M.C."/>
            <person name="Pachon D.M.R."/>
            <person name="Bonatelli M.L."/>
            <person name="Correr F.H."/>
            <person name="Franceschini L.M."/>
            <person name="Leite T.F."/>
            <person name="Margarido G.R.A."/>
            <person name="Almeida C.A."/>
            <person name="Ferrarezi J.A."/>
            <person name="Labate C.A."/>
        </authorList>
    </citation>
    <scope>NUCLEOTIDE SEQUENCE</scope>
    <source>
        <strain evidence="2">MF-1</strain>
    </source>
</reference>
<feature type="region of interest" description="Disordered" evidence="1">
    <location>
        <begin position="170"/>
        <end position="321"/>
    </location>
</feature>
<feature type="compositionally biased region" description="Basic and acidic residues" evidence="1">
    <location>
        <begin position="1"/>
        <end position="12"/>
    </location>
</feature>
<feature type="compositionally biased region" description="Polar residues" evidence="1">
    <location>
        <begin position="278"/>
        <end position="321"/>
    </location>
</feature>
<dbReference type="EMBL" id="AVOT02079120">
    <property type="protein sequence ID" value="MBW0566444.1"/>
    <property type="molecule type" value="Genomic_DNA"/>
</dbReference>
<feature type="compositionally biased region" description="Low complexity" evidence="1">
    <location>
        <begin position="170"/>
        <end position="183"/>
    </location>
</feature>
<name>A0A9Q3JQU8_9BASI</name>
<feature type="compositionally biased region" description="Low complexity" evidence="1">
    <location>
        <begin position="55"/>
        <end position="66"/>
    </location>
</feature>
<feature type="compositionally biased region" description="Polar residues" evidence="1">
    <location>
        <begin position="262"/>
        <end position="271"/>
    </location>
</feature>
<organism evidence="2 3">
    <name type="scientific">Austropuccinia psidii MF-1</name>
    <dbReference type="NCBI Taxonomy" id="1389203"/>
    <lineage>
        <taxon>Eukaryota</taxon>
        <taxon>Fungi</taxon>
        <taxon>Dikarya</taxon>
        <taxon>Basidiomycota</taxon>
        <taxon>Pucciniomycotina</taxon>
        <taxon>Pucciniomycetes</taxon>
        <taxon>Pucciniales</taxon>
        <taxon>Sphaerophragmiaceae</taxon>
        <taxon>Austropuccinia</taxon>
    </lineage>
</organism>
<feature type="compositionally biased region" description="Basic residues" evidence="1">
    <location>
        <begin position="67"/>
        <end position="80"/>
    </location>
</feature>
<protein>
    <submittedName>
        <fullName evidence="2">Uncharacterized protein</fullName>
    </submittedName>
</protein>
<gene>
    <name evidence="2" type="ORF">O181_106159</name>
</gene>
<proteinExistence type="predicted"/>